<keyword evidence="2" id="KW-0732">Signal</keyword>
<keyword evidence="1" id="KW-1133">Transmembrane helix</keyword>
<protein>
    <submittedName>
        <fullName evidence="3">Uncharacterized protein</fullName>
    </submittedName>
</protein>
<reference evidence="4" key="1">
    <citation type="journal article" date="2017" name="Genome Biol.">
        <title>Comparative genomics reveals high biological diversity and specific adaptations in the industrially and medically important fungal genus Aspergillus.</title>
        <authorList>
            <person name="de Vries R.P."/>
            <person name="Riley R."/>
            <person name="Wiebenga A."/>
            <person name="Aguilar-Osorio G."/>
            <person name="Amillis S."/>
            <person name="Uchima C.A."/>
            <person name="Anderluh G."/>
            <person name="Asadollahi M."/>
            <person name="Askin M."/>
            <person name="Barry K."/>
            <person name="Battaglia E."/>
            <person name="Bayram O."/>
            <person name="Benocci T."/>
            <person name="Braus-Stromeyer S.A."/>
            <person name="Caldana C."/>
            <person name="Canovas D."/>
            <person name="Cerqueira G.C."/>
            <person name="Chen F."/>
            <person name="Chen W."/>
            <person name="Choi C."/>
            <person name="Clum A."/>
            <person name="Dos Santos R.A."/>
            <person name="Damasio A.R."/>
            <person name="Diallinas G."/>
            <person name="Emri T."/>
            <person name="Fekete E."/>
            <person name="Flipphi M."/>
            <person name="Freyberg S."/>
            <person name="Gallo A."/>
            <person name="Gournas C."/>
            <person name="Habgood R."/>
            <person name="Hainaut M."/>
            <person name="Harispe M.L."/>
            <person name="Henrissat B."/>
            <person name="Hilden K.S."/>
            <person name="Hope R."/>
            <person name="Hossain A."/>
            <person name="Karabika E."/>
            <person name="Karaffa L."/>
            <person name="Karanyi Z."/>
            <person name="Krasevec N."/>
            <person name="Kuo A."/>
            <person name="Kusch H."/>
            <person name="LaButti K."/>
            <person name="Lagendijk E.L."/>
            <person name="Lapidus A."/>
            <person name="Levasseur A."/>
            <person name="Lindquist E."/>
            <person name="Lipzen A."/>
            <person name="Logrieco A.F."/>
            <person name="MacCabe A."/>
            <person name="Maekelae M.R."/>
            <person name="Malavazi I."/>
            <person name="Melin P."/>
            <person name="Meyer V."/>
            <person name="Mielnichuk N."/>
            <person name="Miskei M."/>
            <person name="Molnar A.P."/>
            <person name="Mule G."/>
            <person name="Ngan C.Y."/>
            <person name="Orejas M."/>
            <person name="Orosz E."/>
            <person name="Ouedraogo J.P."/>
            <person name="Overkamp K.M."/>
            <person name="Park H.-S."/>
            <person name="Perrone G."/>
            <person name="Piumi F."/>
            <person name="Punt P.J."/>
            <person name="Ram A.F."/>
            <person name="Ramon A."/>
            <person name="Rauscher S."/>
            <person name="Record E."/>
            <person name="Riano-Pachon D.M."/>
            <person name="Robert V."/>
            <person name="Roehrig J."/>
            <person name="Ruller R."/>
            <person name="Salamov A."/>
            <person name="Salih N.S."/>
            <person name="Samson R.A."/>
            <person name="Sandor E."/>
            <person name="Sanguinetti M."/>
            <person name="Schuetze T."/>
            <person name="Sepcic K."/>
            <person name="Shelest E."/>
            <person name="Sherlock G."/>
            <person name="Sophianopoulou V."/>
            <person name="Squina F.M."/>
            <person name="Sun H."/>
            <person name="Susca A."/>
            <person name="Todd R.B."/>
            <person name="Tsang A."/>
            <person name="Unkles S.E."/>
            <person name="van de Wiele N."/>
            <person name="van Rossen-Uffink D."/>
            <person name="Oliveira J.V."/>
            <person name="Vesth T.C."/>
            <person name="Visser J."/>
            <person name="Yu J.-H."/>
            <person name="Zhou M."/>
            <person name="Andersen M.R."/>
            <person name="Archer D.B."/>
            <person name="Baker S.E."/>
            <person name="Benoit I."/>
            <person name="Brakhage A.A."/>
            <person name="Braus G.H."/>
            <person name="Fischer R."/>
            <person name="Frisvad J.C."/>
            <person name="Goldman G.H."/>
            <person name="Houbraken J."/>
            <person name="Oakley B."/>
            <person name="Pocsi I."/>
            <person name="Scazzocchio C."/>
            <person name="Seiboth B."/>
            <person name="vanKuyk P.A."/>
            <person name="Wortman J."/>
            <person name="Dyer P.S."/>
            <person name="Grigoriev I.V."/>
        </authorList>
    </citation>
    <scope>NUCLEOTIDE SEQUENCE [LARGE SCALE GENOMIC DNA]</scope>
    <source>
        <strain evidence="4">CBS 593.65</strain>
    </source>
</reference>
<gene>
    <name evidence="3" type="ORF">ASPSYDRAFT_46604</name>
</gene>
<proteinExistence type="predicted"/>
<name>A0A1L9TDF8_9EURO</name>
<feature type="signal peptide" evidence="2">
    <location>
        <begin position="1"/>
        <end position="24"/>
    </location>
</feature>
<dbReference type="VEuPathDB" id="FungiDB:ASPSYDRAFT_46604"/>
<dbReference type="AlphaFoldDB" id="A0A1L9TDF8"/>
<accession>A0A1L9TDF8</accession>
<organism evidence="3 4">
    <name type="scientific">Aspergillus sydowii CBS 593.65</name>
    <dbReference type="NCBI Taxonomy" id="1036612"/>
    <lineage>
        <taxon>Eukaryota</taxon>
        <taxon>Fungi</taxon>
        <taxon>Dikarya</taxon>
        <taxon>Ascomycota</taxon>
        <taxon>Pezizomycotina</taxon>
        <taxon>Eurotiomycetes</taxon>
        <taxon>Eurotiomycetidae</taxon>
        <taxon>Eurotiales</taxon>
        <taxon>Aspergillaceae</taxon>
        <taxon>Aspergillus</taxon>
        <taxon>Aspergillus subgen. Nidulantes</taxon>
    </lineage>
</organism>
<evidence type="ECO:0000313" key="4">
    <source>
        <dbReference type="Proteomes" id="UP000184356"/>
    </source>
</evidence>
<dbReference type="EMBL" id="KV878588">
    <property type="protein sequence ID" value="OJJ57457.1"/>
    <property type="molecule type" value="Genomic_DNA"/>
</dbReference>
<evidence type="ECO:0000313" key="3">
    <source>
        <dbReference type="EMBL" id="OJJ57457.1"/>
    </source>
</evidence>
<keyword evidence="1" id="KW-0812">Transmembrane</keyword>
<evidence type="ECO:0000256" key="1">
    <source>
        <dbReference type="SAM" id="Phobius"/>
    </source>
</evidence>
<feature type="transmembrane region" description="Helical" evidence="1">
    <location>
        <begin position="56"/>
        <end position="81"/>
    </location>
</feature>
<feature type="chain" id="PRO_5013154743" evidence="2">
    <location>
        <begin position="25"/>
        <end position="95"/>
    </location>
</feature>
<dbReference type="GeneID" id="63763344"/>
<dbReference type="Proteomes" id="UP000184356">
    <property type="component" value="Unassembled WGS sequence"/>
</dbReference>
<keyword evidence="4" id="KW-1185">Reference proteome</keyword>
<dbReference type="RefSeq" id="XP_040701263.1">
    <property type="nucleotide sequence ID" value="XM_040847271.1"/>
</dbReference>
<sequence length="95" mass="10652">MDVHVWCSQLFLFFFASLRPPPLSQSPSTELSANNDLLNTTHKGSEHSYQSIQGDWLSRCMITFVCVVNGQVLLIWVFGLFPRLQGGQLSLAIPN</sequence>
<keyword evidence="1" id="KW-0472">Membrane</keyword>
<evidence type="ECO:0000256" key="2">
    <source>
        <dbReference type="SAM" id="SignalP"/>
    </source>
</evidence>